<evidence type="ECO:0000256" key="2">
    <source>
        <dbReference type="ARBA" id="ARBA00022692"/>
    </source>
</evidence>
<dbReference type="GO" id="GO:0016020">
    <property type="term" value="C:membrane"/>
    <property type="evidence" value="ECO:0007669"/>
    <property type="project" value="UniProtKB-SubCell"/>
</dbReference>
<evidence type="ECO:0000259" key="6">
    <source>
        <dbReference type="Pfam" id="PF03151"/>
    </source>
</evidence>
<feature type="transmembrane region" description="Helical" evidence="5">
    <location>
        <begin position="202"/>
        <end position="220"/>
    </location>
</feature>
<feature type="transmembrane region" description="Helical" evidence="5">
    <location>
        <begin position="142"/>
        <end position="161"/>
    </location>
</feature>
<protein>
    <recommendedName>
        <fullName evidence="6">Sugar phosphate transporter domain-containing protein</fullName>
    </recommendedName>
</protein>
<evidence type="ECO:0000313" key="7">
    <source>
        <dbReference type="EMBL" id="KAE9542865.1"/>
    </source>
</evidence>
<evidence type="ECO:0000256" key="5">
    <source>
        <dbReference type="SAM" id="Phobius"/>
    </source>
</evidence>
<keyword evidence="2 5" id="KW-0812">Transmembrane</keyword>
<evidence type="ECO:0000256" key="4">
    <source>
        <dbReference type="ARBA" id="ARBA00023136"/>
    </source>
</evidence>
<accession>A0A6G0U192</accession>
<reference evidence="7 8" key="1">
    <citation type="submission" date="2019-08" db="EMBL/GenBank/DDBJ databases">
        <title>The genome of the soybean aphid Biotype 1, its phylome, world population structure and adaptation to the North American continent.</title>
        <authorList>
            <person name="Giordano R."/>
            <person name="Donthu R.K."/>
            <person name="Hernandez A.G."/>
            <person name="Wright C.L."/>
            <person name="Zimin A.V."/>
        </authorList>
    </citation>
    <scope>NUCLEOTIDE SEQUENCE [LARGE SCALE GENOMIC DNA]</scope>
    <source>
        <tissue evidence="7">Whole aphids</tissue>
    </source>
</reference>
<feature type="transmembrane region" description="Helical" evidence="5">
    <location>
        <begin position="264"/>
        <end position="286"/>
    </location>
</feature>
<evidence type="ECO:0000256" key="1">
    <source>
        <dbReference type="ARBA" id="ARBA00004141"/>
    </source>
</evidence>
<name>A0A6G0U192_APHGL</name>
<dbReference type="EMBL" id="VYZN01000009">
    <property type="protein sequence ID" value="KAE9542865.1"/>
    <property type="molecule type" value="Genomic_DNA"/>
</dbReference>
<evidence type="ECO:0000313" key="8">
    <source>
        <dbReference type="Proteomes" id="UP000475862"/>
    </source>
</evidence>
<dbReference type="PANTHER" id="PTHR11132">
    <property type="entry name" value="SOLUTE CARRIER FAMILY 35"/>
    <property type="match status" value="1"/>
</dbReference>
<dbReference type="OrthoDB" id="417037at2759"/>
<feature type="domain" description="Sugar phosphate transporter" evidence="6">
    <location>
        <begin position="30"/>
        <end position="310"/>
    </location>
</feature>
<gene>
    <name evidence="7" type="ORF">AGLY_002776</name>
</gene>
<dbReference type="Pfam" id="PF03151">
    <property type="entry name" value="TPT"/>
    <property type="match status" value="1"/>
</dbReference>
<feature type="transmembrane region" description="Helical" evidence="5">
    <location>
        <begin position="18"/>
        <end position="41"/>
    </location>
</feature>
<organism evidence="7 8">
    <name type="scientific">Aphis glycines</name>
    <name type="common">Soybean aphid</name>
    <dbReference type="NCBI Taxonomy" id="307491"/>
    <lineage>
        <taxon>Eukaryota</taxon>
        <taxon>Metazoa</taxon>
        <taxon>Ecdysozoa</taxon>
        <taxon>Arthropoda</taxon>
        <taxon>Hexapoda</taxon>
        <taxon>Insecta</taxon>
        <taxon>Pterygota</taxon>
        <taxon>Neoptera</taxon>
        <taxon>Paraneoptera</taxon>
        <taxon>Hemiptera</taxon>
        <taxon>Sternorrhyncha</taxon>
        <taxon>Aphidomorpha</taxon>
        <taxon>Aphidoidea</taxon>
        <taxon>Aphididae</taxon>
        <taxon>Aphidini</taxon>
        <taxon>Aphis</taxon>
        <taxon>Aphis</taxon>
    </lineage>
</organism>
<comment type="subcellular location">
    <subcellularLocation>
        <location evidence="1">Membrane</location>
        <topology evidence="1">Multi-pass membrane protein</topology>
    </subcellularLocation>
</comment>
<keyword evidence="8" id="KW-1185">Reference proteome</keyword>
<dbReference type="InterPro" id="IPR050186">
    <property type="entry name" value="TPT_transporter"/>
</dbReference>
<dbReference type="Proteomes" id="UP000475862">
    <property type="component" value="Unassembled WGS sequence"/>
</dbReference>
<dbReference type="AlphaFoldDB" id="A0A6G0U192"/>
<proteinExistence type="predicted"/>
<feature type="transmembrane region" description="Helical" evidence="5">
    <location>
        <begin position="167"/>
        <end position="186"/>
    </location>
</feature>
<keyword evidence="3 5" id="KW-1133">Transmembrane helix</keyword>
<evidence type="ECO:0000256" key="3">
    <source>
        <dbReference type="ARBA" id="ARBA00022989"/>
    </source>
</evidence>
<feature type="transmembrane region" description="Helical" evidence="5">
    <location>
        <begin position="53"/>
        <end position="72"/>
    </location>
</feature>
<sequence>MVDTNIKNEETLVEDSSIITSFTKISTALFYAAASMLITVVNKSVLTSYGFPSFQFLAICQMFMTIFVLFTAKSLGKLKFPDLNKHTFKDTFPMPLIYLGNMEFGLGGTKELSLPMFTMLRRFSILITMLGEYYLLNIRPKFSVKISVGMMVSGAIIAASNDLGFNLNGYMFVLFNDFLTAANGVFTKKKLNSKKEMGKYGLMYYSSLFMIPPALILLYFSGDLDKIYRFSYWLHVPFLIQIFISSIMGFILNYSIMLCTQYNSALTTTIIGCLKNIFVTYMGMFIGGDYVYTLNNFIGINISVIGSLFYTYVTFRPSTPSKIQLPNTLNILQILKLKKKGVYKQETYWKNRDKTENYNFFLNENLHKTTYKIEYSNDMVIMSLNVNKYH</sequence>
<feature type="transmembrane region" description="Helical" evidence="5">
    <location>
        <begin position="292"/>
        <end position="313"/>
    </location>
</feature>
<feature type="transmembrane region" description="Helical" evidence="5">
    <location>
        <begin position="232"/>
        <end position="252"/>
    </location>
</feature>
<dbReference type="InterPro" id="IPR004853">
    <property type="entry name" value="Sugar_P_trans_dom"/>
</dbReference>
<keyword evidence="4 5" id="KW-0472">Membrane</keyword>
<comment type="caution">
    <text evidence="7">The sequence shown here is derived from an EMBL/GenBank/DDBJ whole genome shotgun (WGS) entry which is preliminary data.</text>
</comment>